<keyword evidence="5" id="KW-1185">Reference proteome</keyword>
<evidence type="ECO:0000313" key="4">
    <source>
        <dbReference type="EMBL" id="MEC5385722.1"/>
    </source>
</evidence>
<keyword evidence="2" id="KW-0378">Hydrolase</keyword>
<evidence type="ECO:0000256" key="1">
    <source>
        <dbReference type="ARBA" id="ARBA00022516"/>
    </source>
</evidence>
<dbReference type="PANTHER" id="PTHR38764">
    <property type="entry name" value="ACYL CARRIER PROTEIN PHOSPHODIESTERASE"/>
    <property type="match status" value="1"/>
</dbReference>
<dbReference type="RefSeq" id="WP_327598670.1">
    <property type="nucleotide sequence ID" value="NZ_JAYXHS010000001.1"/>
</dbReference>
<dbReference type="PANTHER" id="PTHR38764:SF1">
    <property type="entry name" value="ACYL CARRIER PROTEIN PHOSPHODIESTERASE"/>
    <property type="match status" value="1"/>
</dbReference>
<keyword evidence="1" id="KW-0444">Lipid biosynthesis</keyword>
<dbReference type="InterPro" id="IPR007431">
    <property type="entry name" value="ACP_PD"/>
</dbReference>
<reference evidence="4 5" key="1">
    <citation type="submission" date="2024-01" db="EMBL/GenBank/DDBJ databases">
        <title>Uliginosibacterium soil sp. nov.</title>
        <authorList>
            <person name="Lv Y."/>
        </authorList>
    </citation>
    <scope>NUCLEOTIDE SEQUENCE [LARGE SCALE GENOMIC DNA]</scope>
    <source>
        <strain evidence="4 5">H3</strain>
    </source>
</reference>
<dbReference type="Proteomes" id="UP001331561">
    <property type="component" value="Unassembled WGS sequence"/>
</dbReference>
<dbReference type="PIRSF" id="PIRSF011489">
    <property type="entry name" value="DUF479"/>
    <property type="match status" value="1"/>
</dbReference>
<organism evidence="4 5">
    <name type="scientific">Uliginosibacterium silvisoli</name>
    <dbReference type="NCBI Taxonomy" id="3114758"/>
    <lineage>
        <taxon>Bacteria</taxon>
        <taxon>Pseudomonadati</taxon>
        <taxon>Pseudomonadota</taxon>
        <taxon>Betaproteobacteria</taxon>
        <taxon>Rhodocyclales</taxon>
        <taxon>Zoogloeaceae</taxon>
        <taxon>Uliginosibacterium</taxon>
    </lineage>
</organism>
<sequence>MNFLAHILLARHSDDAMLGALLGDFCRPGQERDFSVETQREILIHRKVDAFTDSHPLVREAKTQFREHTRRFAGIALDVFYDHVLAANWARYSDQALDTFTRDFYRVLLARRSSLPDSAATVAQYMTSQDWLGSYIDFEGARLAVRRISRRLSKNGERLAEAADDLETHYARFATGFHAFFPELQDFAARTREHMSTQPTS</sequence>
<evidence type="ECO:0000313" key="5">
    <source>
        <dbReference type="Proteomes" id="UP001331561"/>
    </source>
</evidence>
<name>A0ABU6K232_9RHOO</name>
<evidence type="ECO:0000256" key="3">
    <source>
        <dbReference type="ARBA" id="ARBA00023098"/>
    </source>
</evidence>
<comment type="caution">
    <text evidence="4">The sequence shown here is derived from an EMBL/GenBank/DDBJ whole genome shotgun (WGS) entry which is preliminary data.</text>
</comment>
<evidence type="ECO:0000256" key="2">
    <source>
        <dbReference type="ARBA" id="ARBA00022801"/>
    </source>
</evidence>
<dbReference type="EMBL" id="JAYXHS010000001">
    <property type="protein sequence ID" value="MEC5385722.1"/>
    <property type="molecule type" value="Genomic_DNA"/>
</dbReference>
<gene>
    <name evidence="4" type="ORF">VVD49_08305</name>
</gene>
<dbReference type="Pfam" id="PF04336">
    <property type="entry name" value="ACP_PD"/>
    <property type="match status" value="1"/>
</dbReference>
<proteinExistence type="predicted"/>
<protein>
    <submittedName>
        <fullName evidence="4">ACP phosphodiesterase</fullName>
    </submittedName>
</protein>
<accession>A0ABU6K232</accession>
<keyword evidence="3" id="KW-0443">Lipid metabolism</keyword>